<evidence type="ECO:0000313" key="4">
    <source>
        <dbReference type="Proteomes" id="UP000886787"/>
    </source>
</evidence>
<evidence type="ECO:0000256" key="1">
    <source>
        <dbReference type="ARBA" id="ARBA00023125"/>
    </source>
</evidence>
<reference evidence="3" key="1">
    <citation type="submission" date="2020-10" db="EMBL/GenBank/DDBJ databases">
        <authorList>
            <person name="Gilroy R."/>
        </authorList>
    </citation>
    <scope>NUCLEOTIDE SEQUENCE</scope>
    <source>
        <strain evidence="3">ChiSjej1B19-3389</strain>
    </source>
</reference>
<protein>
    <submittedName>
        <fullName evidence="3">Helix-turn-helix transcriptional regulator</fullName>
    </submittedName>
</protein>
<reference evidence="3" key="2">
    <citation type="journal article" date="2021" name="PeerJ">
        <title>Extensive microbial diversity within the chicken gut microbiome revealed by metagenomics and culture.</title>
        <authorList>
            <person name="Gilroy R."/>
            <person name="Ravi A."/>
            <person name="Getino M."/>
            <person name="Pursley I."/>
            <person name="Horton D.L."/>
            <person name="Alikhan N.F."/>
            <person name="Baker D."/>
            <person name="Gharbi K."/>
            <person name="Hall N."/>
            <person name="Watson M."/>
            <person name="Adriaenssens E.M."/>
            <person name="Foster-Nyarko E."/>
            <person name="Jarju S."/>
            <person name="Secka A."/>
            <person name="Antonio M."/>
            <person name="Oren A."/>
            <person name="Chaudhuri R.R."/>
            <person name="La Ragione R."/>
            <person name="Hildebrand F."/>
            <person name="Pallen M.J."/>
        </authorList>
    </citation>
    <scope>NUCLEOTIDE SEQUENCE</scope>
    <source>
        <strain evidence="3">ChiSjej1B19-3389</strain>
    </source>
</reference>
<sequence length="69" mass="8187">MKKYCETLRNLREDHDLTQTNVAKELGISQQYYSEYENGKNELPIRHLEKLAELYQVSTDYILHGAKKK</sequence>
<name>A0A9D0ZFW8_9FIRM</name>
<evidence type="ECO:0000259" key="2">
    <source>
        <dbReference type="PROSITE" id="PS50943"/>
    </source>
</evidence>
<dbReference type="PANTHER" id="PTHR46558">
    <property type="entry name" value="TRACRIPTIONAL REGULATORY PROTEIN-RELATED-RELATED"/>
    <property type="match status" value="1"/>
</dbReference>
<dbReference type="Gene3D" id="1.10.260.40">
    <property type="entry name" value="lambda repressor-like DNA-binding domains"/>
    <property type="match status" value="1"/>
</dbReference>
<dbReference type="InterPro" id="IPR010982">
    <property type="entry name" value="Lambda_DNA-bd_dom_sf"/>
</dbReference>
<feature type="domain" description="HTH cro/C1-type" evidence="2">
    <location>
        <begin position="8"/>
        <end position="62"/>
    </location>
</feature>
<gene>
    <name evidence="3" type="ORF">IAD32_00045</name>
</gene>
<dbReference type="InterPro" id="IPR001387">
    <property type="entry name" value="Cro/C1-type_HTH"/>
</dbReference>
<dbReference type="AlphaFoldDB" id="A0A9D0ZFW8"/>
<dbReference type="Proteomes" id="UP000886787">
    <property type="component" value="Unassembled WGS sequence"/>
</dbReference>
<dbReference type="GO" id="GO:0003677">
    <property type="term" value="F:DNA binding"/>
    <property type="evidence" value="ECO:0007669"/>
    <property type="project" value="UniProtKB-KW"/>
</dbReference>
<dbReference type="PANTHER" id="PTHR46558:SF11">
    <property type="entry name" value="HTH-TYPE TRANSCRIPTIONAL REGULATOR XRE"/>
    <property type="match status" value="1"/>
</dbReference>
<proteinExistence type="predicted"/>
<dbReference type="CDD" id="cd00093">
    <property type="entry name" value="HTH_XRE"/>
    <property type="match status" value="1"/>
</dbReference>
<dbReference type="SUPFAM" id="SSF47413">
    <property type="entry name" value="lambda repressor-like DNA-binding domains"/>
    <property type="match status" value="1"/>
</dbReference>
<dbReference type="PROSITE" id="PS50943">
    <property type="entry name" value="HTH_CROC1"/>
    <property type="match status" value="1"/>
</dbReference>
<evidence type="ECO:0000313" key="3">
    <source>
        <dbReference type="EMBL" id="HIQ79660.1"/>
    </source>
</evidence>
<comment type="caution">
    <text evidence="3">The sequence shown here is derived from an EMBL/GenBank/DDBJ whole genome shotgun (WGS) entry which is preliminary data.</text>
</comment>
<keyword evidence="1" id="KW-0238">DNA-binding</keyword>
<dbReference type="EMBL" id="DVFW01000002">
    <property type="protein sequence ID" value="HIQ79660.1"/>
    <property type="molecule type" value="Genomic_DNA"/>
</dbReference>
<dbReference type="SMART" id="SM00530">
    <property type="entry name" value="HTH_XRE"/>
    <property type="match status" value="1"/>
</dbReference>
<organism evidence="3 4">
    <name type="scientific">Candidatus Scatavimonas merdigallinarum</name>
    <dbReference type="NCBI Taxonomy" id="2840914"/>
    <lineage>
        <taxon>Bacteria</taxon>
        <taxon>Bacillati</taxon>
        <taxon>Bacillota</taxon>
        <taxon>Clostridia</taxon>
        <taxon>Eubacteriales</taxon>
        <taxon>Oscillospiraceae</taxon>
        <taxon>Oscillospiraceae incertae sedis</taxon>
        <taxon>Candidatus Scatavimonas</taxon>
    </lineage>
</organism>
<dbReference type="Pfam" id="PF01381">
    <property type="entry name" value="HTH_3"/>
    <property type="match status" value="1"/>
</dbReference>
<accession>A0A9D0ZFW8</accession>